<reference evidence="1 3" key="2">
    <citation type="journal article" date="2013" name="Nature">
        <title>Insights into bilaterian evolution from three spiralian genomes.</title>
        <authorList>
            <person name="Simakov O."/>
            <person name="Marletaz F."/>
            <person name="Cho S.J."/>
            <person name="Edsinger-Gonzales E."/>
            <person name="Havlak P."/>
            <person name="Hellsten U."/>
            <person name="Kuo D.H."/>
            <person name="Larsson T."/>
            <person name="Lv J."/>
            <person name="Arendt D."/>
            <person name="Savage R."/>
            <person name="Osoegawa K."/>
            <person name="de Jong P."/>
            <person name="Grimwood J."/>
            <person name="Chapman J.A."/>
            <person name="Shapiro H."/>
            <person name="Aerts A."/>
            <person name="Otillar R.P."/>
            <person name="Terry A.Y."/>
            <person name="Boore J.L."/>
            <person name="Grigoriev I.V."/>
            <person name="Lindberg D.R."/>
            <person name="Seaver E.C."/>
            <person name="Weisblat D.A."/>
            <person name="Putnam N.H."/>
            <person name="Rokhsar D.S."/>
        </authorList>
    </citation>
    <scope>NUCLEOTIDE SEQUENCE</scope>
    <source>
        <strain evidence="1 3">I ESC-2004</strain>
    </source>
</reference>
<proteinExistence type="predicted"/>
<evidence type="ECO:0000313" key="2">
    <source>
        <dbReference type="EnsemblMetazoa" id="CapteP202079"/>
    </source>
</evidence>
<evidence type="ECO:0000313" key="1">
    <source>
        <dbReference type="EMBL" id="ELT88731.1"/>
    </source>
</evidence>
<dbReference type="EMBL" id="KB311733">
    <property type="protein sequence ID" value="ELT88731.1"/>
    <property type="molecule type" value="Genomic_DNA"/>
</dbReference>
<dbReference type="HOGENOM" id="CLU_804743_0_0_1"/>
<dbReference type="OrthoDB" id="6140945at2759"/>
<name>R7TCE5_CAPTE</name>
<sequence length="345" mass="39357">MKALDSSKNKTLFIKDSFNEGYKDNTIHRARLPGTSRMRWKRKIMELNCHLHLLDSIASKVRSGLKKVECEIQPTLKRKLFGTDCTASSIIVQMNKLRFKDAKGDPKGLRLFLHTENLGAGLIPVTGVFYTSGSSGIPHLAGIAMVKQAIETKTDWAESPLQVLQTERDCFGKKITRDDITRSVLLPPVNKELFEEYMLAYCLAVNDVLNCQYKRYFNMELTEELLDQTRSARSHNMDAEEIMGMITAAQDRAPNASMCFVSSKICAQKNQTMRYLEDRPDLHCLIMKSVKLGRCHRQRKKLRQLDLQVEIVQPRMQHGTQMPGRLWKGGFGITSLRPFKSCIRA</sequence>
<gene>
    <name evidence="1" type="ORF">CAPTEDRAFT_202079</name>
</gene>
<dbReference type="Proteomes" id="UP000014760">
    <property type="component" value="Unassembled WGS sequence"/>
</dbReference>
<reference evidence="3" key="1">
    <citation type="submission" date="2012-12" db="EMBL/GenBank/DDBJ databases">
        <authorList>
            <person name="Hellsten U."/>
            <person name="Grimwood J."/>
            <person name="Chapman J.A."/>
            <person name="Shapiro H."/>
            <person name="Aerts A."/>
            <person name="Otillar R.P."/>
            <person name="Terry A.Y."/>
            <person name="Boore J.L."/>
            <person name="Simakov O."/>
            <person name="Marletaz F."/>
            <person name="Cho S.-J."/>
            <person name="Edsinger-Gonzales E."/>
            <person name="Havlak P."/>
            <person name="Kuo D.-H."/>
            <person name="Larsson T."/>
            <person name="Lv J."/>
            <person name="Arendt D."/>
            <person name="Savage R."/>
            <person name="Osoegawa K."/>
            <person name="de Jong P."/>
            <person name="Lindberg D.R."/>
            <person name="Seaver E.C."/>
            <person name="Weisblat D.A."/>
            <person name="Putnam N.H."/>
            <person name="Grigoriev I.V."/>
            <person name="Rokhsar D.S."/>
        </authorList>
    </citation>
    <scope>NUCLEOTIDE SEQUENCE</scope>
    <source>
        <strain evidence="3">I ESC-2004</strain>
    </source>
</reference>
<accession>R7TCE5</accession>
<reference evidence="2" key="3">
    <citation type="submission" date="2015-06" db="UniProtKB">
        <authorList>
            <consortium name="EnsemblMetazoa"/>
        </authorList>
    </citation>
    <scope>IDENTIFICATION</scope>
</reference>
<dbReference type="OMA" id="MSKALCD"/>
<keyword evidence="3" id="KW-1185">Reference proteome</keyword>
<dbReference type="EnsemblMetazoa" id="CapteT202079">
    <property type="protein sequence ID" value="CapteP202079"/>
    <property type="gene ID" value="CapteG202079"/>
</dbReference>
<organism evidence="1">
    <name type="scientific">Capitella teleta</name>
    <name type="common">Polychaete worm</name>
    <dbReference type="NCBI Taxonomy" id="283909"/>
    <lineage>
        <taxon>Eukaryota</taxon>
        <taxon>Metazoa</taxon>
        <taxon>Spiralia</taxon>
        <taxon>Lophotrochozoa</taxon>
        <taxon>Annelida</taxon>
        <taxon>Polychaeta</taxon>
        <taxon>Sedentaria</taxon>
        <taxon>Scolecida</taxon>
        <taxon>Capitellidae</taxon>
        <taxon>Capitella</taxon>
    </lineage>
</organism>
<dbReference type="AlphaFoldDB" id="R7TCE5"/>
<protein>
    <submittedName>
        <fullName evidence="1 2">Uncharacterized protein</fullName>
    </submittedName>
</protein>
<dbReference type="EMBL" id="AMQN01003425">
    <property type="status" value="NOT_ANNOTATED_CDS"/>
    <property type="molecule type" value="Genomic_DNA"/>
</dbReference>
<evidence type="ECO:0000313" key="3">
    <source>
        <dbReference type="Proteomes" id="UP000014760"/>
    </source>
</evidence>